<comment type="caution">
    <text evidence="1">The sequence shown here is derived from an EMBL/GenBank/DDBJ whole genome shotgun (WGS) entry which is preliminary data.</text>
</comment>
<organism evidence="1 2">
    <name type="scientific">Immersiella caudata</name>
    <dbReference type="NCBI Taxonomy" id="314043"/>
    <lineage>
        <taxon>Eukaryota</taxon>
        <taxon>Fungi</taxon>
        <taxon>Dikarya</taxon>
        <taxon>Ascomycota</taxon>
        <taxon>Pezizomycotina</taxon>
        <taxon>Sordariomycetes</taxon>
        <taxon>Sordariomycetidae</taxon>
        <taxon>Sordariales</taxon>
        <taxon>Lasiosphaeriaceae</taxon>
        <taxon>Immersiella</taxon>
    </lineage>
</organism>
<proteinExistence type="predicted"/>
<dbReference type="EMBL" id="JAULSU010000005">
    <property type="protein sequence ID" value="KAK0616390.1"/>
    <property type="molecule type" value="Genomic_DNA"/>
</dbReference>
<protein>
    <submittedName>
        <fullName evidence="1">Uncharacterized protein</fullName>
    </submittedName>
</protein>
<keyword evidence="2" id="KW-1185">Reference proteome</keyword>
<dbReference type="AlphaFoldDB" id="A0AA39WJ72"/>
<gene>
    <name evidence="1" type="ORF">B0T14DRAFT_245747</name>
</gene>
<dbReference type="Proteomes" id="UP001175000">
    <property type="component" value="Unassembled WGS sequence"/>
</dbReference>
<name>A0AA39WJ72_9PEZI</name>
<accession>A0AA39WJ72</accession>
<evidence type="ECO:0000313" key="2">
    <source>
        <dbReference type="Proteomes" id="UP001175000"/>
    </source>
</evidence>
<evidence type="ECO:0000313" key="1">
    <source>
        <dbReference type="EMBL" id="KAK0616390.1"/>
    </source>
</evidence>
<reference evidence="1" key="1">
    <citation type="submission" date="2023-06" db="EMBL/GenBank/DDBJ databases">
        <title>Genome-scale phylogeny and comparative genomics of the fungal order Sordariales.</title>
        <authorList>
            <consortium name="Lawrence Berkeley National Laboratory"/>
            <person name="Hensen N."/>
            <person name="Bonometti L."/>
            <person name="Westerberg I."/>
            <person name="Brannstrom I.O."/>
            <person name="Guillou S."/>
            <person name="Cros-Aarteil S."/>
            <person name="Calhoun S."/>
            <person name="Haridas S."/>
            <person name="Kuo A."/>
            <person name="Mondo S."/>
            <person name="Pangilinan J."/>
            <person name="Riley R."/>
            <person name="Labutti K."/>
            <person name="Andreopoulos B."/>
            <person name="Lipzen A."/>
            <person name="Chen C."/>
            <person name="Yanf M."/>
            <person name="Daum C."/>
            <person name="Ng V."/>
            <person name="Clum A."/>
            <person name="Steindorff A."/>
            <person name="Ohm R."/>
            <person name="Martin F."/>
            <person name="Silar P."/>
            <person name="Natvig D."/>
            <person name="Lalanne C."/>
            <person name="Gautier V."/>
            <person name="Ament-Velasquez S.L."/>
            <person name="Kruys A."/>
            <person name="Hutchinson M.I."/>
            <person name="Powell A.J."/>
            <person name="Barry K."/>
            <person name="Miller A.N."/>
            <person name="Grigoriev I.V."/>
            <person name="Debuchy R."/>
            <person name="Gladieux P."/>
            <person name="Thoren M.H."/>
            <person name="Johannesson H."/>
        </authorList>
    </citation>
    <scope>NUCLEOTIDE SEQUENCE</scope>
    <source>
        <strain evidence="1">CBS 606.72</strain>
    </source>
</reference>
<sequence>MLAVQQPAVFHHQQPFQYYDYQQPAIYSQPQRMSSQKSKRSSLISLLRLVCTSLPVHLPASQFLTTAIQTPKPTFDCFRFKIVCMSHHHSGKPCGMQAEYDQYYSVYGHFRGFDCEFDEVPKGAKFVDEDEALGFFILELDLCSLLREVDQVREILNRFIGDLCWRAEPLPPINVGKLLRALKAIGKGERAQFRFQRITWDLA</sequence>